<evidence type="ECO:0000313" key="5">
    <source>
        <dbReference type="Proteomes" id="UP000236729"/>
    </source>
</evidence>
<dbReference type="RefSeq" id="WP_093353072.1">
    <property type="nucleotide sequence ID" value="NZ_FNVB01000002.1"/>
</dbReference>
<accession>A0A1I1UQC4</accession>
<dbReference type="GO" id="GO:0004497">
    <property type="term" value="F:monooxygenase activity"/>
    <property type="evidence" value="ECO:0007669"/>
    <property type="project" value="UniProtKB-KW"/>
</dbReference>
<name>A0A1H5W2M9_9PSEU</name>
<dbReference type="InterPro" id="IPR050744">
    <property type="entry name" value="AI-2_Isomerase_LsrG"/>
</dbReference>
<reference evidence="2" key="2">
    <citation type="submission" date="2016-10" db="EMBL/GenBank/DDBJ databases">
        <authorList>
            <person name="de Groot N.N."/>
        </authorList>
    </citation>
    <scope>NUCLEOTIDE SEQUENCE [LARGE SCALE GENOMIC DNA]</scope>
    <source>
        <strain evidence="2">ATCC 20501</strain>
    </source>
</reference>
<evidence type="ECO:0000313" key="3">
    <source>
        <dbReference type="EMBL" id="SFD71848.1"/>
    </source>
</evidence>
<evidence type="ECO:0000313" key="2">
    <source>
        <dbReference type="EMBL" id="SEF93794.1"/>
    </source>
</evidence>
<reference evidence="4 5" key="1">
    <citation type="submission" date="2016-10" db="EMBL/GenBank/DDBJ databases">
        <authorList>
            <person name="Varghese N."/>
            <person name="Submissions S."/>
        </authorList>
    </citation>
    <scope>NUCLEOTIDE SEQUENCE [LARGE SCALE GENOMIC DNA]</scope>
    <source>
        <strain evidence="5">ATCC 20501</strain>
        <strain evidence="3 4">CGMCC 4.3529</strain>
    </source>
</reference>
<dbReference type="Proteomes" id="UP000199690">
    <property type="component" value="Unassembled WGS sequence"/>
</dbReference>
<dbReference type="Proteomes" id="UP000236729">
    <property type="component" value="Unassembled WGS sequence"/>
</dbReference>
<keyword evidence="2" id="KW-0503">Monooxygenase</keyword>
<accession>A0A1H5W2M9</accession>
<dbReference type="Pfam" id="PF03992">
    <property type="entry name" value="ABM"/>
    <property type="match status" value="1"/>
</dbReference>
<dbReference type="PANTHER" id="PTHR33336">
    <property type="entry name" value="QUINOL MONOOXYGENASE YGIN-RELATED"/>
    <property type="match status" value="1"/>
</dbReference>
<organism evidence="2 5">
    <name type="scientific">Saccharopolyspora kobensis</name>
    <dbReference type="NCBI Taxonomy" id="146035"/>
    <lineage>
        <taxon>Bacteria</taxon>
        <taxon>Bacillati</taxon>
        <taxon>Actinomycetota</taxon>
        <taxon>Actinomycetes</taxon>
        <taxon>Pseudonocardiales</taxon>
        <taxon>Pseudonocardiaceae</taxon>
        <taxon>Saccharopolyspora</taxon>
    </lineage>
</organism>
<feature type="domain" description="ABM" evidence="1">
    <location>
        <begin position="4"/>
        <end position="93"/>
    </location>
</feature>
<dbReference type="InterPro" id="IPR007138">
    <property type="entry name" value="ABM_dom"/>
</dbReference>
<dbReference type="PROSITE" id="PS51725">
    <property type="entry name" value="ABM"/>
    <property type="match status" value="1"/>
</dbReference>
<evidence type="ECO:0000259" key="1">
    <source>
        <dbReference type="PROSITE" id="PS51725"/>
    </source>
</evidence>
<protein>
    <submittedName>
        <fullName evidence="2">Quinol monooxygenase YgiN</fullName>
    </submittedName>
</protein>
<keyword evidence="4" id="KW-1185">Reference proteome</keyword>
<dbReference type="SMR" id="A0A1H5W2M9"/>
<keyword evidence="2" id="KW-0560">Oxidoreductase</keyword>
<dbReference type="SUPFAM" id="SSF54909">
    <property type="entry name" value="Dimeric alpha+beta barrel"/>
    <property type="match status" value="1"/>
</dbReference>
<dbReference type="PANTHER" id="PTHR33336:SF3">
    <property type="entry name" value="ABM DOMAIN-CONTAINING PROTEIN"/>
    <property type="match status" value="1"/>
</dbReference>
<sequence length="98" mass="11519">MGELFIVAGLRAKEGKDGELRRDLAELVELSRQEEGSIRYDLFVSRDEPGLFVLVEHWASEEARSKHHNESSHIQRFHDDGRRNVERTEFFHMLDRVV</sequence>
<evidence type="ECO:0000313" key="4">
    <source>
        <dbReference type="Proteomes" id="UP000199690"/>
    </source>
</evidence>
<dbReference type="EMBL" id="FOME01000006">
    <property type="protein sequence ID" value="SFD71848.1"/>
    <property type="molecule type" value="Genomic_DNA"/>
</dbReference>
<gene>
    <name evidence="2" type="ORF">SAMN02982929_01065</name>
    <name evidence="3" type="ORF">SAMN05216506_10637</name>
</gene>
<dbReference type="AlphaFoldDB" id="A0A1H5W2M9"/>
<dbReference type="EMBL" id="FNVB01000002">
    <property type="protein sequence ID" value="SEF93794.1"/>
    <property type="molecule type" value="Genomic_DNA"/>
</dbReference>
<dbReference type="Gene3D" id="3.30.70.100">
    <property type="match status" value="1"/>
</dbReference>
<proteinExistence type="predicted"/>
<dbReference type="InterPro" id="IPR011008">
    <property type="entry name" value="Dimeric_a/b-barrel"/>
</dbReference>